<organism evidence="1 2">
    <name type="scientific">Anaerohalosphaera lusitana</name>
    <dbReference type="NCBI Taxonomy" id="1936003"/>
    <lineage>
        <taxon>Bacteria</taxon>
        <taxon>Pseudomonadati</taxon>
        <taxon>Planctomycetota</taxon>
        <taxon>Phycisphaerae</taxon>
        <taxon>Sedimentisphaerales</taxon>
        <taxon>Anaerohalosphaeraceae</taxon>
        <taxon>Anaerohalosphaera</taxon>
    </lineage>
</organism>
<dbReference type="EMBL" id="CP019791">
    <property type="protein sequence ID" value="AQT69349.1"/>
    <property type="molecule type" value="Genomic_DNA"/>
</dbReference>
<name>A0A1U9NN76_9BACT</name>
<proteinExistence type="predicted"/>
<gene>
    <name evidence="1" type="ORF">STSP2_02538</name>
</gene>
<sequence>MGLPKQVAIITRLTMLKNWILDLTFANSPVDCSGIWNNRKSNATFAAFSQTLQVKMTGMHNASWTRTI</sequence>
<dbReference type="Proteomes" id="UP000189674">
    <property type="component" value="Chromosome"/>
</dbReference>
<dbReference type="KEGG" id="alus:STSP2_02538"/>
<evidence type="ECO:0000313" key="1">
    <source>
        <dbReference type="EMBL" id="AQT69349.1"/>
    </source>
</evidence>
<dbReference type="STRING" id="1936003.STSP2_02538"/>
<evidence type="ECO:0000313" key="2">
    <source>
        <dbReference type="Proteomes" id="UP000189674"/>
    </source>
</evidence>
<reference evidence="2" key="1">
    <citation type="submission" date="2017-02" db="EMBL/GenBank/DDBJ databases">
        <title>Comparative genomics and description of representatives of a novel lineage of planctomycetes thriving in anoxic sediments.</title>
        <authorList>
            <person name="Spring S."/>
            <person name="Bunk B."/>
            <person name="Sproer C."/>
        </authorList>
    </citation>
    <scope>NUCLEOTIDE SEQUENCE [LARGE SCALE GENOMIC DNA]</scope>
    <source>
        <strain evidence="2">ST-NAGAB-D1</strain>
    </source>
</reference>
<keyword evidence="2" id="KW-1185">Reference proteome</keyword>
<dbReference type="AlphaFoldDB" id="A0A1U9NN76"/>
<protein>
    <submittedName>
        <fullName evidence="1">Uncharacterized protein</fullName>
    </submittedName>
</protein>
<accession>A0A1U9NN76</accession>